<dbReference type="PATRIC" id="fig|36847.3.peg.3069"/>
<name>A0A136WBM6_9FIRM</name>
<evidence type="ECO:0000256" key="1">
    <source>
        <dbReference type="SAM" id="MobiDB-lite"/>
    </source>
</evidence>
<dbReference type="RefSeq" id="WP_164493072.1">
    <property type="nucleotide sequence ID" value="NZ_LRVM01000012.1"/>
</dbReference>
<feature type="compositionally biased region" description="Basic and acidic residues" evidence="1">
    <location>
        <begin position="1"/>
        <end position="18"/>
    </location>
</feature>
<dbReference type="EMBL" id="LRVM01000012">
    <property type="protein sequence ID" value="KXL51923.1"/>
    <property type="molecule type" value="Genomic_DNA"/>
</dbReference>
<comment type="caution">
    <text evidence="2">The sequence shown here is derived from an EMBL/GenBank/DDBJ whole genome shotgun (WGS) entry which is preliminary data.</text>
</comment>
<sequence>MDEKKRQPTIDGEVEKPISKSYPVIDTDLARDNMENNMPAADLQDL</sequence>
<reference evidence="2 3" key="1">
    <citation type="submission" date="2016-01" db="EMBL/GenBank/DDBJ databases">
        <title>Genome sequence of Clostridium neopropionicum X4, DSM-3847.</title>
        <authorList>
            <person name="Poehlein A."/>
            <person name="Beck M.H."/>
            <person name="Bengelsdorf F.R."/>
            <person name="Daniel R."/>
            <person name="Duerre P."/>
        </authorList>
    </citation>
    <scope>NUCLEOTIDE SEQUENCE [LARGE SCALE GENOMIC DNA]</scope>
    <source>
        <strain evidence="2 3">DSM-3847</strain>
    </source>
</reference>
<gene>
    <name evidence="2" type="ORF">CLNEO_26220</name>
</gene>
<keyword evidence="3" id="KW-1185">Reference proteome</keyword>
<protein>
    <submittedName>
        <fullName evidence="2">Uncharacterized protein</fullName>
    </submittedName>
</protein>
<proteinExistence type="predicted"/>
<evidence type="ECO:0000313" key="3">
    <source>
        <dbReference type="Proteomes" id="UP000070539"/>
    </source>
</evidence>
<feature type="region of interest" description="Disordered" evidence="1">
    <location>
        <begin position="1"/>
        <end position="21"/>
    </location>
</feature>
<evidence type="ECO:0000313" key="2">
    <source>
        <dbReference type="EMBL" id="KXL51923.1"/>
    </source>
</evidence>
<dbReference type="Proteomes" id="UP000070539">
    <property type="component" value="Unassembled WGS sequence"/>
</dbReference>
<dbReference type="AlphaFoldDB" id="A0A136WBM6"/>
<accession>A0A136WBM6</accession>
<organism evidence="2 3">
    <name type="scientific">Anaerotignum neopropionicum</name>
    <dbReference type="NCBI Taxonomy" id="36847"/>
    <lineage>
        <taxon>Bacteria</taxon>
        <taxon>Bacillati</taxon>
        <taxon>Bacillota</taxon>
        <taxon>Clostridia</taxon>
        <taxon>Lachnospirales</taxon>
        <taxon>Anaerotignaceae</taxon>
        <taxon>Anaerotignum</taxon>
    </lineage>
</organism>
<dbReference type="STRING" id="36847.CLNEO_26220"/>